<evidence type="ECO:0000313" key="11">
    <source>
        <dbReference type="Proteomes" id="UP000664795"/>
    </source>
</evidence>
<keyword evidence="11" id="KW-1185">Reference proteome</keyword>
<dbReference type="GO" id="GO:0004180">
    <property type="term" value="F:carboxypeptidase activity"/>
    <property type="evidence" value="ECO:0007669"/>
    <property type="project" value="UniProtKB-ARBA"/>
</dbReference>
<comment type="caution">
    <text evidence="10">The sequence shown here is derived from an EMBL/GenBank/DDBJ whole genome shotgun (WGS) entry which is preliminary data.</text>
</comment>
<dbReference type="RefSeq" id="WP_207334262.1">
    <property type="nucleotide sequence ID" value="NZ_JAFMYU010000003.1"/>
</dbReference>
<comment type="similarity">
    <text evidence="2">Belongs to the YkuD family.</text>
</comment>
<sequence length="367" mass="41576">MVRLLSIALFVLTTSTATAQLTTEWGRLRQYGREIGVDSLCAQPDSACASRYFTDVVYGHTPRQMHYQGVLPLVDSVRIGRLTRQLLTGADWCPLLDSLETHDRRYRQLIAYCLRCLVDDYIGDSLTIEQVQETLNTYRWLNRFPATKRVIVNIPSATLRVTNGQGNTLLSSRVVVGKPSTPTPLFSAYIPSLVMYPYWNVPRSITVKELLPKIKRNPAAVLAAMKLQVVDAKGQLVDSKLINWHTPARAFPYRLRQSTGCDNALGVLKFNVNSPYDIYLHDTNARQAFVRDNRQLSHGCIRVEQPDALANLLLGYVRFKPNYLTVCPVNARPQTLGLHHPVPLFIVYNVLDIDENGSIQVYRNTYR</sequence>
<evidence type="ECO:0000256" key="8">
    <source>
        <dbReference type="SAM" id="SignalP"/>
    </source>
</evidence>
<keyword evidence="4 7" id="KW-0133">Cell shape</keyword>
<reference evidence="10 11" key="1">
    <citation type="submission" date="2021-03" db="EMBL/GenBank/DDBJ databases">
        <title>Fibrella sp. HMF5036 genome sequencing and assembly.</title>
        <authorList>
            <person name="Kang H."/>
            <person name="Kim H."/>
            <person name="Bae S."/>
            <person name="Joh K."/>
        </authorList>
    </citation>
    <scope>NUCLEOTIDE SEQUENCE [LARGE SCALE GENOMIC DNA]</scope>
    <source>
        <strain evidence="10 11">HMF5036</strain>
    </source>
</reference>
<keyword evidence="8" id="KW-0732">Signal</keyword>
<keyword evidence="6 7" id="KW-0961">Cell wall biogenesis/degradation</keyword>
<keyword evidence="3" id="KW-0808">Transferase</keyword>
<dbReference type="Pfam" id="PF03734">
    <property type="entry name" value="YkuD"/>
    <property type="match status" value="1"/>
</dbReference>
<evidence type="ECO:0000256" key="5">
    <source>
        <dbReference type="ARBA" id="ARBA00022984"/>
    </source>
</evidence>
<dbReference type="InterPro" id="IPR005490">
    <property type="entry name" value="LD_TPept_cat_dom"/>
</dbReference>
<keyword evidence="5 7" id="KW-0573">Peptidoglycan synthesis</keyword>
<dbReference type="PROSITE" id="PS52029">
    <property type="entry name" value="LD_TPASE"/>
    <property type="match status" value="1"/>
</dbReference>
<evidence type="ECO:0000259" key="9">
    <source>
        <dbReference type="PROSITE" id="PS52029"/>
    </source>
</evidence>
<dbReference type="EMBL" id="JAFMYU010000003">
    <property type="protein sequence ID" value="MBO0930296.1"/>
    <property type="molecule type" value="Genomic_DNA"/>
</dbReference>
<dbReference type="CDD" id="cd16913">
    <property type="entry name" value="YkuD_like"/>
    <property type="match status" value="1"/>
</dbReference>
<dbReference type="SUPFAM" id="SSF141523">
    <property type="entry name" value="L,D-transpeptidase catalytic domain-like"/>
    <property type="match status" value="1"/>
</dbReference>
<evidence type="ECO:0000256" key="4">
    <source>
        <dbReference type="ARBA" id="ARBA00022960"/>
    </source>
</evidence>
<dbReference type="PANTHER" id="PTHR41533:SF2">
    <property type="entry name" value="BLR7131 PROTEIN"/>
    <property type="match status" value="1"/>
</dbReference>
<evidence type="ECO:0000256" key="3">
    <source>
        <dbReference type="ARBA" id="ARBA00022679"/>
    </source>
</evidence>
<dbReference type="Proteomes" id="UP000664795">
    <property type="component" value="Unassembled WGS sequence"/>
</dbReference>
<organism evidence="10 11">
    <name type="scientific">Fibrella aquatilis</name>
    <dbReference type="NCBI Taxonomy" id="2817059"/>
    <lineage>
        <taxon>Bacteria</taxon>
        <taxon>Pseudomonadati</taxon>
        <taxon>Bacteroidota</taxon>
        <taxon>Cytophagia</taxon>
        <taxon>Cytophagales</taxon>
        <taxon>Spirosomataceae</taxon>
        <taxon>Fibrella</taxon>
    </lineage>
</organism>
<feature type="chain" id="PRO_5036722008" evidence="8">
    <location>
        <begin position="20"/>
        <end position="367"/>
    </location>
</feature>
<feature type="domain" description="L,D-TPase catalytic" evidence="9">
    <location>
        <begin position="148"/>
        <end position="327"/>
    </location>
</feature>
<evidence type="ECO:0000256" key="2">
    <source>
        <dbReference type="ARBA" id="ARBA00005992"/>
    </source>
</evidence>
<evidence type="ECO:0000256" key="1">
    <source>
        <dbReference type="ARBA" id="ARBA00004752"/>
    </source>
</evidence>
<dbReference type="GO" id="GO:0071555">
    <property type="term" value="P:cell wall organization"/>
    <property type="evidence" value="ECO:0007669"/>
    <property type="project" value="UniProtKB-UniRule"/>
</dbReference>
<name>A0A939JYW5_9BACT</name>
<dbReference type="InterPro" id="IPR052905">
    <property type="entry name" value="LD-transpeptidase_YkuD-like"/>
</dbReference>
<protein>
    <submittedName>
        <fullName evidence="10">L,D-transpeptidase family protein</fullName>
    </submittedName>
</protein>
<dbReference type="Gene3D" id="2.40.440.10">
    <property type="entry name" value="L,D-transpeptidase catalytic domain-like"/>
    <property type="match status" value="1"/>
</dbReference>
<dbReference type="GO" id="GO:0008360">
    <property type="term" value="P:regulation of cell shape"/>
    <property type="evidence" value="ECO:0007669"/>
    <property type="project" value="UniProtKB-UniRule"/>
</dbReference>
<comment type="pathway">
    <text evidence="1 7">Cell wall biogenesis; peptidoglycan biosynthesis.</text>
</comment>
<accession>A0A939JYW5</accession>
<feature type="active site" description="Nucleophile" evidence="7">
    <location>
        <position position="300"/>
    </location>
</feature>
<feature type="active site" description="Proton donor/acceptor" evidence="7">
    <location>
        <position position="281"/>
    </location>
</feature>
<gene>
    <name evidence="10" type="ORF">J2I48_04780</name>
</gene>
<dbReference type="PANTHER" id="PTHR41533">
    <property type="entry name" value="L,D-TRANSPEPTIDASE HI_1667-RELATED"/>
    <property type="match status" value="1"/>
</dbReference>
<evidence type="ECO:0000256" key="7">
    <source>
        <dbReference type="PROSITE-ProRule" id="PRU01373"/>
    </source>
</evidence>
<dbReference type="GO" id="GO:0009252">
    <property type="term" value="P:peptidoglycan biosynthetic process"/>
    <property type="evidence" value="ECO:0007669"/>
    <property type="project" value="UniProtKB-KW"/>
</dbReference>
<dbReference type="AlphaFoldDB" id="A0A939JYW5"/>
<proteinExistence type="inferred from homology"/>
<evidence type="ECO:0000313" key="10">
    <source>
        <dbReference type="EMBL" id="MBO0930296.1"/>
    </source>
</evidence>
<feature type="signal peptide" evidence="8">
    <location>
        <begin position="1"/>
        <end position="19"/>
    </location>
</feature>
<evidence type="ECO:0000256" key="6">
    <source>
        <dbReference type="ARBA" id="ARBA00023316"/>
    </source>
</evidence>
<dbReference type="InterPro" id="IPR038063">
    <property type="entry name" value="Transpep_catalytic_dom"/>
</dbReference>
<dbReference type="GO" id="GO:0016740">
    <property type="term" value="F:transferase activity"/>
    <property type="evidence" value="ECO:0007669"/>
    <property type="project" value="UniProtKB-KW"/>
</dbReference>